<dbReference type="EMBL" id="JACGWO010000008">
    <property type="protein sequence ID" value="KAK4421483.1"/>
    <property type="molecule type" value="Genomic_DNA"/>
</dbReference>
<reference evidence="1" key="1">
    <citation type="submission" date="2020-06" db="EMBL/GenBank/DDBJ databases">
        <authorList>
            <person name="Li T."/>
            <person name="Hu X."/>
            <person name="Zhang T."/>
            <person name="Song X."/>
            <person name="Zhang H."/>
            <person name="Dai N."/>
            <person name="Sheng W."/>
            <person name="Hou X."/>
            <person name="Wei L."/>
        </authorList>
    </citation>
    <scope>NUCLEOTIDE SEQUENCE</scope>
    <source>
        <strain evidence="1">3651</strain>
        <tissue evidence="1">Leaf</tissue>
    </source>
</reference>
<name>A0AAE1Y1S3_9LAMI</name>
<comment type="caution">
    <text evidence="1">The sequence shown here is derived from an EMBL/GenBank/DDBJ whole genome shotgun (WGS) entry which is preliminary data.</text>
</comment>
<keyword evidence="2" id="KW-1185">Reference proteome</keyword>
<sequence length="124" mass="13458">MSISRGFRFAIDETASKQTFQANNWTLGGTLALQRNPHVDGPCSAALVFEQLAVLSPCNANLYALFTVKRPNGSKCQTTLSLLPRRNFLCRIHSASSWSNSARISASFHSLPPANIMLCTVASS</sequence>
<reference evidence="1" key="2">
    <citation type="journal article" date="2024" name="Plant">
        <title>Genomic evolution and insights into agronomic trait innovations of Sesamum species.</title>
        <authorList>
            <person name="Miao H."/>
            <person name="Wang L."/>
            <person name="Qu L."/>
            <person name="Liu H."/>
            <person name="Sun Y."/>
            <person name="Le M."/>
            <person name="Wang Q."/>
            <person name="Wei S."/>
            <person name="Zheng Y."/>
            <person name="Lin W."/>
            <person name="Duan Y."/>
            <person name="Cao H."/>
            <person name="Xiong S."/>
            <person name="Wang X."/>
            <person name="Wei L."/>
            <person name="Li C."/>
            <person name="Ma Q."/>
            <person name="Ju M."/>
            <person name="Zhao R."/>
            <person name="Li G."/>
            <person name="Mu C."/>
            <person name="Tian Q."/>
            <person name="Mei H."/>
            <person name="Zhang T."/>
            <person name="Gao T."/>
            <person name="Zhang H."/>
        </authorList>
    </citation>
    <scope>NUCLEOTIDE SEQUENCE</scope>
    <source>
        <strain evidence="1">3651</strain>
    </source>
</reference>
<accession>A0AAE1Y1S3</accession>
<proteinExistence type="predicted"/>
<evidence type="ECO:0000313" key="1">
    <source>
        <dbReference type="EMBL" id="KAK4421483.1"/>
    </source>
</evidence>
<evidence type="ECO:0000313" key="2">
    <source>
        <dbReference type="Proteomes" id="UP001293254"/>
    </source>
</evidence>
<protein>
    <submittedName>
        <fullName evidence="1">Uncharacterized protein</fullName>
    </submittedName>
</protein>
<organism evidence="1 2">
    <name type="scientific">Sesamum alatum</name>
    <dbReference type="NCBI Taxonomy" id="300844"/>
    <lineage>
        <taxon>Eukaryota</taxon>
        <taxon>Viridiplantae</taxon>
        <taxon>Streptophyta</taxon>
        <taxon>Embryophyta</taxon>
        <taxon>Tracheophyta</taxon>
        <taxon>Spermatophyta</taxon>
        <taxon>Magnoliopsida</taxon>
        <taxon>eudicotyledons</taxon>
        <taxon>Gunneridae</taxon>
        <taxon>Pentapetalae</taxon>
        <taxon>asterids</taxon>
        <taxon>lamiids</taxon>
        <taxon>Lamiales</taxon>
        <taxon>Pedaliaceae</taxon>
        <taxon>Sesamum</taxon>
    </lineage>
</organism>
<dbReference type="AlphaFoldDB" id="A0AAE1Y1S3"/>
<gene>
    <name evidence="1" type="ORF">Salat_2098900</name>
</gene>
<dbReference type="Proteomes" id="UP001293254">
    <property type="component" value="Unassembled WGS sequence"/>
</dbReference>